<accession>A0A177IP87</accession>
<protein>
    <submittedName>
        <fullName evidence="2">Uncharacterized protein</fullName>
    </submittedName>
</protein>
<name>A0A177IP87_9CORY</name>
<feature type="compositionally biased region" description="Low complexity" evidence="1">
    <location>
        <begin position="82"/>
        <end position="93"/>
    </location>
</feature>
<organism evidence="2 3">
    <name type="scientific">Corynebacterium stationis</name>
    <dbReference type="NCBI Taxonomy" id="1705"/>
    <lineage>
        <taxon>Bacteria</taxon>
        <taxon>Bacillati</taxon>
        <taxon>Actinomycetota</taxon>
        <taxon>Actinomycetes</taxon>
        <taxon>Mycobacteriales</taxon>
        <taxon>Corynebacteriaceae</taxon>
        <taxon>Corynebacterium</taxon>
    </lineage>
</organism>
<dbReference type="AlphaFoldDB" id="A0A177IP87"/>
<feature type="region of interest" description="Disordered" evidence="1">
    <location>
        <begin position="72"/>
        <end position="93"/>
    </location>
</feature>
<dbReference type="EMBL" id="LSTQ01000011">
    <property type="protein sequence ID" value="OAH29805.1"/>
    <property type="molecule type" value="Genomic_DNA"/>
</dbReference>
<evidence type="ECO:0000313" key="2">
    <source>
        <dbReference type="EMBL" id="OAH29805.1"/>
    </source>
</evidence>
<feature type="compositionally biased region" description="Acidic residues" evidence="1">
    <location>
        <begin position="72"/>
        <end position="81"/>
    </location>
</feature>
<keyword evidence="3" id="KW-1185">Reference proteome</keyword>
<sequence length="93" mass="10350">MNQKVQAVLKLKVEQFTEIAAQEEAIELATIESAKAIRKLQDNGVTMDEAADSTGLSVNRLRAIIKRAEELERLEDEDDSSESNMLDNSSENI</sequence>
<gene>
    <name evidence="2" type="ORF">AYJ05_11645</name>
</gene>
<proteinExistence type="predicted"/>
<evidence type="ECO:0000313" key="3">
    <source>
        <dbReference type="Proteomes" id="UP000076947"/>
    </source>
</evidence>
<comment type="caution">
    <text evidence="2">The sequence shown here is derived from an EMBL/GenBank/DDBJ whole genome shotgun (WGS) entry which is preliminary data.</text>
</comment>
<reference evidence="3" key="1">
    <citation type="submission" date="2016-02" db="EMBL/GenBank/DDBJ databases">
        <authorList>
            <person name="Kaur G."/>
            <person name="Nair G.R."/>
            <person name="Mayilraj S."/>
        </authorList>
    </citation>
    <scope>NUCLEOTIDE SEQUENCE [LARGE SCALE GENOMIC DNA]</scope>
    <source>
        <strain evidence="3">GA-15</strain>
    </source>
</reference>
<evidence type="ECO:0000256" key="1">
    <source>
        <dbReference type="SAM" id="MobiDB-lite"/>
    </source>
</evidence>
<dbReference type="Proteomes" id="UP000076947">
    <property type="component" value="Unassembled WGS sequence"/>
</dbReference>